<dbReference type="Pfam" id="PF02812">
    <property type="entry name" value="ELFV_dehydrog_N"/>
    <property type="match status" value="1"/>
</dbReference>
<protein>
    <recommendedName>
        <fullName evidence="3">Glutamate dehydrogenase</fullName>
    </recommendedName>
</protein>
<organism evidence="9 10">
    <name type="scientific">Candidatus Liptonbacteria bacterium RIFCSPLOWO2_01_FULL_52_25</name>
    <dbReference type="NCBI Taxonomy" id="1798650"/>
    <lineage>
        <taxon>Bacteria</taxon>
        <taxon>Candidatus Liptoniibacteriota</taxon>
    </lineage>
</organism>
<evidence type="ECO:0000259" key="8">
    <source>
        <dbReference type="SMART" id="SM00839"/>
    </source>
</evidence>
<dbReference type="PANTHER" id="PTHR11606">
    <property type="entry name" value="GLUTAMATE DEHYDROGENASE"/>
    <property type="match status" value="1"/>
</dbReference>
<feature type="active site" description="Proton donor" evidence="4">
    <location>
        <position position="74"/>
    </location>
</feature>
<dbReference type="InterPro" id="IPR006096">
    <property type="entry name" value="Glu/Leu/Phe/Val/Trp_DH_C"/>
</dbReference>
<name>A0A1G2CDW9_9BACT</name>
<feature type="site" description="Important for catalysis" evidence="6">
    <location>
        <position position="112"/>
    </location>
</feature>
<dbReference type="Gene3D" id="3.40.50.720">
    <property type="entry name" value="NAD(P)-binding Rossmann-like Domain"/>
    <property type="match status" value="1"/>
</dbReference>
<sequence>MNVSKDSFGPEYVLRVHDGKLGMTGYLVIDNTTLGPGKGGIRMTPGVTEDEVFRLARTMTWKNALAGIPFGGAKAGLVIPEGTPPELKKQFVQSFARALKPFIPGKYIAGPDVNSGEKEMQWFSEAVGMWEAATGKPANFCAEDIREGKKPRKATGSPRGRCGLPHELGSTGFGVAHAAKVAAEVMGLQLRGATVAIEGFGNVGTFSFKFLKKMGAKIVAVSDSRGTAYLESGLDFAMLHKLKAEKKSVADYAGALQRGSPQPSSGQAGQAKKLSKEELFGLPVDILIPAAVTDVINDSNKNSIKAKLIVEGANICMRESTENELFKRGMVIVPDFVANAGGVISSYAEYRGMSPEEMFKLVEERITHATREVMEKSIHEKRNPREMGMEIARKKIEEGVKKKEQTF</sequence>
<reference evidence="9 10" key="1">
    <citation type="journal article" date="2016" name="Nat. Commun.">
        <title>Thousands of microbial genomes shed light on interconnected biogeochemical processes in an aquifer system.</title>
        <authorList>
            <person name="Anantharaman K."/>
            <person name="Brown C.T."/>
            <person name="Hug L.A."/>
            <person name="Sharon I."/>
            <person name="Castelle C.J."/>
            <person name="Probst A.J."/>
            <person name="Thomas B.C."/>
            <person name="Singh A."/>
            <person name="Wilkins M.J."/>
            <person name="Karaoz U."/>
            <person name="Brodie E.L."/>
            <person name="Williams K.H."/>
            <person name="Hubbard S.S."/>
            <person name="Banfield J.F."/>
        </authorList>
    </citation>
    <scope>NUCLEOTIDE SEQUENCE [LARGE SCALE GENOMIC DNA]</scope>
</reference>
<dbReference type="AlphaFoldDB" id="A0A1G2CDW9"/>
<keyword evidence="5" id="KW-0547">Nucleotide-binding</keyword>
<feature type="binding site" evidence="5">
    <location>
        <position position="171"/>
    </location>
    <ligand>
        <name>NAD(+)</name>
        <dbReference type="ChEBI" id="CHEBI:57540"/>
    </ligand>
</feature>
<proteinExistence type="inferred from homology"/>
<dbReference type="Gene3D" id="3.40.50.10860">
    <property type="entry name" value="Leucine Dehydrogenase, chain A, domain 1"/>
    <property type="match status" value="1"/>
</dbReference>
<dbReference type="SUPFAM" id="SSF53223">
    <property type="entry name" value="Aminoacid dehydrogenase-like, N-terminal domain"/>
    <property type="match status" value="1"/>
</dbReference>
<accession>A0A1G2CDW9</accession>
<feature type="binding site" evidence="5">
    <location>
        <position position="62"/>
    </location>
    <ligand>
        <name>substrate</name>
    </ligand>
</feature>
<dbReference type="PIRSF" id="PIRSF000185">
    <property type="entry name" value="Glu_DH"/>
    <property type="match status" value="1"/>
</dbReference>
<dbReference type="EMBL" id="MHLA01000014">
    <property type="protein sequence ID" value="OGY99575.1"/>
    <property type="molecule type" value="Genomic_DNA"/>
</dbReference>
<keyword evidence="2 3" id="KW-0560">Oxidoreductase</keyword>
<dbReference type="InterPro" id="IPR046346">
    <property type="entry name" value="Aminoacid_DH-like_N_sf"/>
</dbReference>
<dbReference type="STRING" id="1798650.A2945_02935"/>
<feature type="domain" description="Glutamate/phenylalanine/leucine/valine/L-tryptophan dehydrogenase C-terminal" evidence="8">
    <location>
        <begin position="163"/>
        <end position="404"/>
    </location>
</feature>
<evidence type="ECO:0000256" key="6">
    <source>
        <dbReference type="PIRSR" id="PIRSR000185-3"/>
    </source>
</evidence>
<dbReference type="InterPro" id="IPR014362">
    <property type="entry name" value="Glu_DH"/>
</dbReference>
<evidence type="ECO:0000256" key="3">
    <source>
        <dbReference type="PIRNR" id="PIRNR000185"/>
    </source>
</evidence>
<dbReference type="Proteomes" id="UP000178880">
    <property type="component" value="Unassembled WGS sequence"/>
</dbReference>
<dbReference type="GO" id="GO:0006538">
    <property type="term" value="P:L-glutamate catabolic process"/>
    <property type="evidence" value="ECO:0007669"/>
    <property type="project" value="TreeGrafter"/>
</dbReference>
<dbReference type="PANTHER" id="PTHR11606:SF13">
    <property type="entry name" value="GLUTAMATE DEHYDROGENASE 1, MITOCHONDRIAL"/>
    <property type="match status" value="1"/>
</dbReference>
<feature type="binding site" evidence="5">
    <location>
        <position position="346"/>
    </location>
    <ligand>
        <name>substrate</name>
    </ligand>
</feature>
<feature type="binding site" evidence="5">
    <location>
        <position position="38"/>
    </location>
    <ligand>
        <name>substrate</name>
    </ligand>
</feature>
<dbReference type="SUPFAM" id="SSF51735">
    <property type="entry name" value="NAD(P)-binding Rossmann-fold domains"/>
    <property type="match status" value="1"/>
</dbReference>
<keyword evidence="5" id="KW-0520">NAD</keyword>
<dbReference type="InterPro" id="IPR036291">
    <property type="entry name" value="NAD(P)-bd_dom_sf"/>
</dbReference>
<evidence type="ECO:0000256" key="4">
    <source>
        <dbReference type="PIRSR" id="PIRSR000185-1"/>
    </source>
</evidence>
<evidence type="ECO:0000313" key="9">
    <source>
        <dbReference type="EMBL" id="OGY99575.1"/>
    </source>
</evidence>
<dbReference type="InterPro" id="IPR006095">
    <property type="entry name" value="Glu/Leu/Phe/Val/Trp_DH"/>
</dbReference>
<dbReference type="GO" id="GO:0000166">
    <property type="term" value="F:nucleotide binding"/>
    <property type="evidence" value="ECO:0007669"/>
    <property type="project" value="UniProtKB-KW"/>
</dbReference>
<dbReference type="SMART" id="SM00839">
    <property type="entry name" value="ELFV_dehydrog"/>
    <property type="match status" value="1"/>
</dbReference>
<evidence type="ECO:0000256" key="7">
    <source>
        <dbReference type="RuleBase" id="RU004417"/>
    </source>
</evidence>
<dbReference type="InterPro" id="IPR006097">
    <property type="entry name" value="Glu/Leu/Phe/Val/Trp_DH_dimer"/>
</dbReference>
<evidence type="ECO:0000256" key="5">
    <source>
        <dbReference type="PIRSR" id="PIRSR000185-2"/>
    </source>
</evidence>
<gene>
    <name evidence="9" type="ORF">A2945_02935</name>
</gene>
<dbReference type="Pfam" id="PF00208">
    <property type="entry name" value="ELFV_dehydrog"/>
    <property type="match status" value="1"/>
</dbReference>
<evidence type="ECO:0000256" key="2">
    <source>
        <dbReference type="ARBA" id="ARBA00023002"/>
    </source>
</evidence>
<evidence type="ECO:0000313" key="10">
    <source>
        <dbReference type="Proteomes" id="UP000178880"/>
    </source>
</evidence>
<dbReference type="PRINTS" id="PR00082">
    <property type="entry name" value="GLFDHDRGNASE"/>
</dbReference>
<comment type="similarity">
    <text evidence="1 3 7">Belongs to the Glu/Leu/Phe/Val dehydrogenases family.</text>
</comment>
<dbReference type="GO" id="GO:0004352">
    <property type="term" value="F:glutamate dehydrogenase (NAD+) activity"/>
    <property type="evidence" value="ECO:0007669"/>
    <property type="project" value="TreeGrafter"/>
</dbReference>
<feature type="binding site" evidence="5">
    <location>
        <position position="202"/>
    </location>
    <ligand>
        <name>NAD(+)</name>
        <dbReference type="ChEBI" id="CHEBI:57540"/>
    </ligand>
</feature>
<evidence type="ECO:0000256" key="1">
    <source>
        <dbReference type="ARBA" id="ARBA00006382"/>
    </source>
</evidence>
<comment type="caution">
    <text evidence="9">The sequence shown here is derived from an EMBL/GenBank/DDBJ whole genome shotgun (WGS) entry which is preliminary data.</text>
</comment>